<evidence type="ECO:0000313" key="3">
    <source>
        <dbReference type="Proteomes" id="UP000477311"/>
    </source>
</evidence>
<name>A0A6M1RMM7_9BACT</name>
<accession>A0A6M1RMM7</accession>
<gene>
    <name evidence="2" type="ORF">G4L39_05290</name>
</gene>
<keyword evidence="1" id="KW-1133">Transmembrane helix</keyword>
<feature type="transmembrane region" description="Helical" evidence="1">
    <location>
        <begin position="115"/>
        <end position="137"/>
    </location>
</feature>
<evidence type="ECO:0000313" key="2">
    <source>
        <dbReference type="EMBL" id="NGO38809.1"/>
    </source>
</evidence>
<keyword evidence="3" id="KW-1185">Reference proteome</keyword>
<feature type="transmembrane region" description="Helical" evidence="1">
    <location>
        <begin position="12"/>
        <end position="34"/>
    </location>
</feature>
<proteinExistence type="predicted"/>
<protein>
    <submittedName>
        <fullName evidence="2">Uncharacterized protein</fullName>
    </submittedName>
</protein>
<dbReference type="AlphaFoldDB" id="A0A6M1RMM7"/>
<keyword evidence="1" id="KW-0812">Transmembrane</keyword>
<dbReference type="EMBL" id="JAAKYA010000031">
    <property type="protein sequence ID" value="NGO38809.1"/>
    <property type="molecule type" value="Genomic_DNA"/>
</dbReference>
<dbReference type="RefSeq" id="WP_165106481.1">
    <property type="nucleotide sequence ID" value="NZ_JAAKYA010000031.1"/>
</dbReference>
<reference evidence="2 3" key="1">
    <citation type="submission" date="2020-02" db="EMBL/GenBank/DDBJ databases">
        <title>Draft genome sequence of Limisphaera ngatamarikiensis NGM72.4T, a thermophilic Verrucomicrobia grouped in subdivision 3.</title>
        <authorList>
            <person name="Carere C.R."/>
            <person name="Steen J."/>
            <person name="Hugenholtz P."/>
            <person name="Stott M.B."/>
        </authorList>
    </citation>
    <scope>NUCLEOTIDE SEQUENCE [LARGE SCALE GENOMIC DNA]</scope>
    <source>
        <strain evidence="2 3">NGM72.4</strain>
    </source>
</reference>
<keyword evidence="1" id="KW-0472">Membrane</keyword>
<organism evidence="2 3">
    <name type="scientific">Limisphaera ngatamarikiensis</name>
    <dbReference type="NCBI Taxonomy" id="1324935"/>
    <lineage>
        <taxon>Bacteria</taxon>
        <taxon>Pseudomonadati</taxon>
        <taxon>Verrucomicrobiota</taxon>
        <taxon>Verrucomicrobiia</taxon>
        <taxon>Limisphaerales</taxon>
        <taxon>Limisphaeraceae</taxon>
        <taxon>Limisphaera</taxon>
    </lineage>
</organism>
<evidence type="ECO:0000256" key="1">
    <source>
        <dbReference type="SAM" id="Phobius"/>
    </source>
</evidence>
<comment type="caution">
    <text evidence="2">The sequence shown here is derived from an EMBL/GenBank/DDBJ whole genome shotgun (WGS) entry which is preliminary data.</text>
</comment>
<feature type="transmembrane region" description="Helical" evidence="1">
    <location>
        <begin position="54"/>
        <end position="83"/>
    </location>
</feature>
<feature type="transmembrane region" description="Helical" evidence="1">
    <location>
        <begin position="143"/>
        <end position="164"/>
    </location>
</feature>
<dbReference type="Proteomes" id="UP000477311">
    <property type="component" value="Unassembled WGS sequence"/>
</dbReference>
<sequence length="185" mass="20362">MEDQVPFGSREYWVLLGVLVLARGADFLSTWVATPNLVLEGNPIAKRLGWRWGLAVNALVCVVLARWPLAAIVVATASVMVAARNFQSAWLMRSLGEQNYRDWHVERVQETRISVYLLCLAAHTLLTALVGGAVMLFSGGRLIPLAIGMGIVAYAVAVAFYTLLGIYRLRRSGRLTCTSRHADFS</sequence>